<organism evidence="2 3">
    <name type="scientific">Francisella tularensis subsp. tularensis str. SCHU S4 substr. FSC237</name>
    <dbReference type="NCBI Taxonomy" id="1341660"/>
    <lineage>
        <taxon>Bacteria</taxon>
        <taxon>Pseudomonadati</taxon>
        <taxon>Pseudomonadota</taxon>
        <taxon>Gammaproteobacteria</taxon>
        <taxon>Thiotrichales</taxon>
        <taxon>Francisellaceae</taxon>
        <taxon>Francisella</taxon>
    </lineage>
</organism>
<gene>
    <name evidence="2" type="ORF">P250_02483</name>
</gene>
<dbReference type="RefSeq" id="WP_003020023.1">
    <property type="nucleotide sequence ID" value="NZ_KK211923.1"/>
</dbReference>
<comment type="caution">
    <text evidence="2">The sequence shown here is derived from an EMBL/GenBank/DDBJ whole genome shotgun (WGS) entry which is preliminary data.</text>
</comment>
<evidence type="ECO:0000313" key="3">
    <source>
        <dbReference type="Proteomes" id="UP000023806"/>
    </source>
</evidence>
<keyword evidence="1" id="KW-1133">Transmembrane helix</keyword>
<proteinExistence type="predicted"/>
<evidence type="ECO:0000256" key="1">
    <source>
        <dbReference type="SAM" id="Phobius"/>
    </source>
</evidence>
<feature type="transmembrane region" description="Helical" evidence="1">
    <location>
        <begin position="322"/>
        <end position="342"/>
    </location>
</feature>
<dbReference type="AlphaFoldDB" id="A0AAD3AWE6"/>
<reference evidence="2 3" key="1">
    <citation type="submission" date="2014-03" db="EMBL/GenBank/DDBJ databases">
        <title>The Genome Sequence of Francisella tularensis subsp. tularensis str. SCHU S4 substr. FSC043.</title>
        <authorList>
            <consortium name="The Broad Institute Genomics Platform"/>
            <consortium name="The Broad Institute Genome Sequencing Center for Infectious Disease"/>
            <person name="Chapman S.B."/>
            <person name="Guina T."/>
            <person name="Gelhaus C."/>
            <person name="Comer J."/>
            <person name="Sellati T."/>
            <person name="Sjostedt A."/>
            <person name="Young S.K."/>
            <person name="Zeng Q."/>
            <person name="Gargeya S."/>
            <person name="Abouelleil A."/>
            <person name="Alvarado L."/>
            <person name="Chapman S.B."/>
            <person name="Gainer-Dewar J."/>
            <person name="Goldberg J."/>
            <person name="Griggs A."/>
            <person name="Gujja S."/>
            <person name="Hansen M."/>
            <person name="Howarth C."/>
            <person name="Imamovic A."/>
            <person name="Larimer J."/>
            <person name="Murphy C."/>
            <person name="Naylor J."/>
            <person name="Pearson M."/>
            <person name="Poon T.W."/>
            <person name="Priest M."/>
            <person name="Roberts A."/>
            <person name="Saif S."/>
            <person name="Shea T."/>
            <person name="Sykes S."/>
            <person name="Wortman J."/>
            <person name="Nusbaum C."/>
            <person name="Birren B."/>
        </authorList>
    </citation>
    <scope>NUCLEOTIDE SEQUENCE [LARGE SCALE GENOMIC DNA]</scope>
    <source>
        <strain evidence="2 3">Schu S4</strain>
    </source>
</reference>
<dbReference type="EMBL" id="JIDS01000001">
    <property type="protein sequence ID" value="EZK42293.1"/>
    <property type="molecule type" value="Genomic_DNA"/>
</dbReference>
<protein>
    <submittedName>
        <fullName evidence="2">Uncharacterized protein</fullName>
    </submittedName>
</protein>
<accession>A0AAD3AWE6</accession>
<name>A0AAD3AWE6_FRATT</name>
<keyword evidence="1" id="KW-0812">Transmembrane</keyword>
<sequence length="352" mass="40593">MIEPYYFINSRIYSLNVTQQDGYKAHLNFYRCLFMCDFDAEIKTSPIYVDIIRNFVFSMFINIDYPAFSYFLSPDELGKSDDDTSYQKSYKVTVSGDGITELNIRNVEYDYHDFIIKNESELSLNLLGAKKVNLINDATIYLNVVSSEKLILDLSKDINRMIIRDSSIEKLDFNSCEFETVPSFDDKSSIKHSVDIDLATFNNLLKVEKGGSLEFSRLTEFFNRNNAYMEAQQLHRHYLLAKAKESKSCGLKVWVWFYNLINGCGTSLAKPVIWILLLFIFNLFIVLLGSDLLGFDITYYAINTTIPIFKLASNHIELSNGILLVLNISSILATLLWFLIALQIRKLLRLKE</sequence>
<dbReference type="Proteomes" id="UP000023806">
    <property type="component" value="Unassembled WGS sequence"/>
</dbReference>
<feature type="transmembrane region" description="Helical" evidence="1">
    <location>
        <begin position="272"/>
        <end position="302"/>
    </location>
</feature>
<keyword evidence="1" id="KW-0472">Membrane</keyword>
<evidence type="ECO:0000313" key="2">
    <source>
        <dbReference type="EMBL" id="EZK42293.1"/>
    </source>
</evidence>